<dbReference type="Proteomes" id="UP001497535">
    <property type="component" value="Unassembled WGS sequence"/>
</dbReference>
<protein>
    <submittedName>
        <fullName evidence="1">Uncharacterized protein</fullName>
    </submittedName>
</protein>
<reference evidence="1" key="1">
    <citation type="submission" date="2023-11" db="EMBL/GenBank/DDBJ databases">
        <authorList>
            <person name="Poullet M."/>
        </authorList>
    </citation>
    <scope>NUCLEOTIDE SEQUENCE</scope>
    <source>
        <strain evidence="1">E1834</strain>
    </source>
</reference>
<comment type="caution">
    <text evidence="1">The sequence shown here is derived from an EMBL/GenBank/DDBJ whole genome shotgun (WGS) entry which is preliminary data.</text>
</comment>
<gene>
    <name evidence="1" type="ORF">MENTE1834_LOCUS44766</name>
</gene>
<proteinExistence type="predicted"/>
<name>A0ACB1B017_MELEN</name>
<organism evidence="1 2">
    <name type="scientific">Meloidogyne enterolobii</name>
    <name type="common">Root-knot nematode worm</name>
    <name type="synonym">Meloidogyne mayaguensis</name>
    <dbReference type="NCBI Taxonomy" id="390850"/>
    <lineage>
        <taxon>Eukaryota</taxon>
        <taxon>Metazoa</taxon>
        <taxon>Ecdysozoa</taxon>
        <taxon>Nematoda</taxon>
        <taxon>Chromadorea</taxon>
        <taxon>Rhabditida</taxon>
        <taxon>Tylenchina</taxon>
        <taxon>Tylenchomorpha</taxon>
        <taxon>Tylenchoidea</taxon>
        <taxon>Meloidogynidae</taxon>
        <taxon>Meloidogyninae</taxon>
        <taxon>Meloidogyne</taxon>
    </lineage>
</organism>
<accession>A0ACB1B017</accession>
<evidence type="ECO:0000313" key="2">
    <source>
        <dbReference type="Proteomes" id="UP001497535"/>
    </source>
</evidence>
<sequence>MFHLLIMNIFGILLLNKHHNKKFMIDPYSVNNLLFTINIYL</sequence>
<keyword evidence="2" id="KW-1185">Reference proteome</keyword>
<dbReference type="EMBL" id="CAVMJV010000141">
    <property type="protein sequence ID" value="CAK5111838.1"/>
    <property type="molecule type" value="Genomic_DNA"/>
</dbReference>
<evidence type="ECO:0000313" key="1">
    <source>
        <dbReference type="EMBL" id="CAK5111838.1"/>
    </source>
</evidence>